<gene>
    <name evidence="2" type="ORF">B0H65DRAFT_210328</name>
</gene>
<proteinExistence type="predicted"/>
<reference evidence="2" key="1">
    <citation type="journal article" date="2023" name="Mol. Phylogenet. Evol.">
        <title>Genome-scale phylogeny and comparative genomics of the fungal order Sordariales.</title>
        <authorList>
            <person name="Hensen N."/>
            <person name="Bonometti L."/>
            <person name="Westerberg I."/>
            <person name="Brannstrom I.O."/>
            <person name="Guillou S."/>
            <person name="Cros-Aarteil S."/>
            <person name="Calhoun S."/>
            <person name="Haridas S."/>
            <person name="Kuo A."/>
            <person name="Mondo S."/>
            <person name="Pangilinan J."/>
            <person name="Riley R."/>
            <person name="LaButti K."/>
            <person name="Andreopoulos B."/>
            <person name="Lipzen A."/>
            <person name="Chen C."/>
            <person name="Yan M."/>
            <person name="Daum C."/>
            <person name="Ng V."/>
            <person name="Clum A."/>
            <person name="Steindorff A."/>
            <person name="Ohm R.A."/>
            <person name="Martin F."/>
            <person name="Silar P."/>
            <person name="Natvig D.O."/>
            <person name="Lalanne C."/>
            <person name="Gautier V."/>
            <person name="Ament-Velasquez S.L."/>
            <person name="Kruys A."/>
            <person name="Hutchinson M.I."/>
            <person name="Powell A.J."/>
            <person name="Barry K."/>
            <person name="Miller A.N."/>
            <person name="Grigoriev I.V."/>
            <person name="Debuchy R."/>
            <person name="Gladieux P."/>
            <person name="Hiltunen Thoren M."/>
            <person name="Johannesson H."/>
        </authorList>
    </citation>
    <scope>NUCLEOTIDE SEQUENCE</scope>
    <source>
        <strain evidence="2">CBS 560.94</strain>
    </source>
</reference>
<organism evidence="2 3">
    <name type="scientific">Neurospora tetraspora</name>
    <dbReference type="NCBI Taxonomy" id="94610"/>
    <lineage>
        <taxon>Eukaryota</taxon>
        <taxon>Fungi</taxon>
        <taxon>Dikarya</taxon>
        <taxon>Ascomycota</taxon>
        <taxon>Pezizomycotina</taxon>
        <taxon>Sordariomycetes</taxon>
        <taxon>Sordariomycetidae</taxon>
        <taxon>Sordariales</taxon>
        <taxon>Sordariaceae</taxon>
        <taxon>Neurospora</taxon>
    </lineage>
</organism>
<dbReference type="AlphaFoldDB" id="A0AAE0JFW8"/>
<dbReference type="RefSeq" id="XP_062682229.1">
    <property type="nucleotide sequence ID" value="XM_062821925.1"/>
</dbReference>
<evidence type="ECO:0000313" key="2">
    <source>
        <dbReference type="EMBL" id="KAK3345616.1"/>
    </source>
</evidence>
<comment type="caution">
    <text evidence="2">The sequence shown here is derived from an EMBL/GenBank/DDBJ whole genome shotgun (WGS) entry which is preliminary data.</text>
</comment>
<keyword evidence="3" id="KW-1185">Reference proteome</keyword>
<name>A0AAE0JFW8_9PEZI</name>
<dbReference type="GeneID" id="87859079"/>
<feature type="region of interest" description="Disordered" evidence="1">
    <location>
        <begin position="179"/>
        <end position="249"/>
    </location>
</feature>
<evidence type="ECO:0000313" key="3">
    <source>
        <dbReference type="Proteomes" id="UP001278500"/>
    </source>
</evidence>
<dbReference type="EMBL" id="JAUEPP010000004">
    <property type="protein sequence ID" value="KAK3345616.1"/>
    <property type="molecule type" value="Genomic_DNA"/>
</dbReference>
<feature type="compositionally biased region" description="Basic and acidic residues" evidence="1">
    <location>
        <begin position="239"/>
        <end position="249"/>
    </location>
</feature>
<sequence>MIPVWSNQTSGQDPGWLHALSQAIMNLDGRLPRRCTRSRARHQRDGSQHHASEAVRHVFPRLDILVMTRSLFSPMPRTSTNHPKIWQRHVSVQHWKTSMWFLSLAKAAPERMNSQKLVPGMASPRFVPDSRSSGRPVGCRLLTSTARDQILNKVMIDNSDRLIALLKKELDRQNGVAEEACELQHTRPTGIKPKDTESQATETSETRRGDDLQNLGATGNGAQAGDDLEGLDHGSGSTKSEKRNTECRL</sequence>
<accession>A0AAE0JFW8</accession>
<dbReference type="Proteomes" id="UP001278500">
    <property type="component" value="Unassembled WGS sequence"/>
</dbReference>
<reference evidence="2" key="2">
    <citation type="submission" date="2023-06" db="EMBL/GenBank/DDBJ databases">
        <authorList>
            <consortium name="Lawrence Berkeley National Laboratory"/>
            <person name="Haridas S."/>
            <person name="Hensen N."/>
            <person name="Bonometti L."/>
            <person name="Westerberg I."/>
            <person name="Brannstrom I.O."/>
            <person name="Guillou S."/>
            <person name="Cros-Aarteil S."/>
            <person name="Calhoun S."/>
            <person name="Kuo A."/>
            <person name="Mondo S."/>
            <person name="Pangilinan J."/>
            <person name="Riley R."/>
            <person name="Labutti K."/>
            <person name="Andreopoulos B."/>
            <person name="Lipzen A."/>
            <person name="Chen C."/>
            <person name="Yanf M."/>
            <person name="Daum C."/>
            <person name="Ng V."/>
            <person name="Clum A."/>
            <person name="Steindorff A."/>
            <person name="Ohm R."/>
            <person name="Martin F."/>
            <person name="Silar P."/>
            <person name="Natvig D."/>
            <person name="Lalanne C."/>
            <person name="Gautier V."/>
            <person name="Ament-Velasquez S.L."/>
            <person name="Kruys A."/>
            <person name="Hutchinson M.I."/>
            <person name="Powell A.J."/>
            <person name="Barry K."/>
            <person name="Miller A.N."/>
            <person name="Grigoriev I.V."/>
            <person name="Debuchy R."/>
            <person name="Gladieux P."/>
            <person name="Thoren M.H."/>
            <person name="Johannesson H."/>
        </authorList>
    </citation>
    <scope>NUCLEOTIDE SEQUENCE</scope>
    <source>
        <strain evidence="2">CBS 560.94</strain>
    </source>
</reference>
<evidence type="ECO:0000256" key="1">
    <source>
        <dbReference type="SAM" id="MobiDB-lite"/>
    </source>
</evidence>
<protein>
    <submittedName>
        <fullName evidence="2">Uncharacterized protein</fullName>
    </submittedName>
</protein>